<dbReference type="InterPro" id="IPR027463">
    <property type="entry name" value="AcrB_DN_DC_subdom"/>
</dbReference>
<dbReference type="SUPFAM" id="SSF82714">
    <property type="entry name" value="Multidrug efflux transporter AcrB TolC docking domain, DN and DC subdomains"/>
    <property type="match status" value="2"/>
</dbReference>
<feature type="transmembrane region" description="Helical" evidence="1">
    <location>
        <begin position="384"/>
        <end position="404"/>
    </location>
</feature>
<feature type="transmembrane region" description="Helical" evidence="1">
    <location>
        <begin position="911"/>
        <end position="930"/>
    </location>
</feature>
<dbReference type="Proteomes" id="UP000218899">
    <property type="component" value="Chromosome"/>
</dbReference>
<gene>
    <name evidence="2" type="ORF">SVA_0077</name>
</gene>
<dbReference type="Gene3D" id="3.30.70.1430">
    <property type="entry name" value="Multidrug efflux transporter AcrB pore domain"/>
    <property type="match status" value="2"/>
</dbReference>
<dbReference type="Gene3D" id="3.30.2090.10">
    <property type="entry name" value="Multidrug efflux transporter AcrB TolC docking domain, DN and DC subdomains"/>
    <property type="match status" value="2"/>
</dbReference>
<evidence type="ECO:0000256" key="1">
    <source>
        <dbReference type="SAM" id="Phobius"/>
    </source>
</evidence>
<feature type="transmembrane region" description="Helical" evidence="1">
    <location>
        <begin position="963"/>
        <end position="988"/>
    </location>
</feature>
<name>A0A1B4UZS9_9GAMM</name>
<dbReference type="SUPFAM" id="SSF82866">
    <property type="entry name" value="Multidrug efflux transporter AcrB transmembrane domain"/>
    <property type="match status" value="2"/>
</dbReference>
<accession>A0A1B4UZS9</accession>
<dbReference type="PANTHER" id="PTHR32063:SF16">
    <property type="entry name" value="CATION EFFLUX SYSTEM (ACRB_ACRD_ACRF FAMILY)"/>
    <property type="match status" value="1"/>
</dbReference>
<dbReference type="Gene3D" id="1.20.1640.10">
    <property type="entry name" value="Multidrug efflux transporter AcrB transmembrane domain"/>
    <property type="match status" value="2"/>
</dbReference>
<dbReference type="GO" id="GO:0042910">
    <property type="term" value="F:xenobiotic transmembrane transporter activity"/>
    <property type="evidence" value="ECO:0007669"/>
    <property type="project" value="TreeGrafter"/>
</dbReference>
<dbReference type="PRINTS" id="PR00702">
    <property type="entry name" value="ACRIFLAVINRP"/>
</dbReference>
<feature type="transmembrane region" description="Helical" evidence="1">
    <location>
        <begin position="937"/>
        <end position="957"/>
    </location>
</feature>
<feature type="transmembrane region" description="Helical" evidence="1">
    <location>
        <begin position="487"/>
        <end position="511"/>
    </location>
</feature>
<feature type="transmembrane region" description="Helical" evidence="1">
    <location>
        <begin position="357"/>
        <end position="377"/>
    </location>
</feature>
<feature type="transmembrane region" description="Helical" evidence="1">
    <location>
        <begin position="410"/>
        <end position="434"/>
    </location>
</feature>
<protein>
    <submittedName>
        <fullName evidence="2">Transporter</fullName>
    </submittedName>
</protein>
<keyword evidence="1" id="KW-0472">Membrane</keyword>
<proteinExistence type="predicted"/>
<dbReference type="OrthoDB" id="9757904at2"/>
<dbReference type="EMBL" id="AP014936">
    <property type="protein sequence ID" value="BAU46659.1"/>
    <property type="molecule type" value="Genomic_DNA"/>
</dbReference>
<dbReference type="PANTHER" id="PTHR32063">
    <property type="match status" value="1"/>
</dbReference>
<dbReference type="Gene3D" id="3.30.70.1440">
    <property type="entry name" value="Multidrug efflux transporter AcrB pore domain"/>
    <property type="match status" value="1"/>
</dbReference>
<evidence type="ECO:0000313" key="2">
    <source>
        <dbReference type="EMBL" id="BAU46659.1"/>
    </source>
</evidence>
<feature type="transmembrane region" description="Helical" evidence="1">
    <location>
        <begin position="1009"/>
        <end position="1028"/>
    </location>
</feature>
<feature type="transmembrane region" description="Helical" evidence="1">
    <location>
        <begin position="554"/>
        <end position="576"/>
    </location>
</feature>
<feature type="transmembrane region" description="Helical" evidence="1">
    <location>
        <begin position="455"/>
        <end position="475"/>
    </location>
</feature>
<feature type="transmembrane region" description="Helical" evidence="1">
    <location>
        <begin position="1034"/>
        <end position="1061"/>
    </location>
</feature>
<evidence type="ECO:0000313" key="3">
    <source>
        <dbReference type="Proteomes" id="UP000218899"/>
    </source>
</evidence>
<dbReference type="SUPFAM" id="SSF82693">
    <property type="entry name" value="Multidrug efflux transporter AcrB pore domain, PN1, PN2, PC1 and PC2 subdomains"/>
    <property type="match status" value="3"/>
</dbReference>
<dbReference type="KEGG" id="sva:SVA_0077"/>
<dbReference type="Pfam" id="PF00873">
    <property type="entry name" value="ACR_tran"/>
    <property type="match status" value="1"/>
</dbReference>
<keyword evidence="3" id="KW-1185">Reference proteome</keyword>
<dbReference type="InterPro" id="IPR001036">
    <property type="entry name" value="Acrflvin-R"/>
</dbReference>
<organism evidence="2 3">
    <name type="scientific">Sulfurifustis variabilis</name>
    <dbReference type="NCBI Taxonomy" id="1675686"/>
    <lineage>
        <taxon>Bacteria</taxon>
        <taxon>Pseudomonadati</taxon>
        <taxon>Pseudomonadota</taxon>
        <taxon>Gammaproteobacteria</taxon>
        <taxon>Acidiferrobacterales</taxon>
        <taxon>Acidiferrobacteraceae</taxon>
        <taxon>Sulfurifustis</taxon>
    </lineage>
</organism>
<sequence>MVDRQPDQAPNLAGRVARYFIDSKLTLLIVVVALLAGLLALLTTPREENPQIVVPAANIIVAKPGASPREVEQLIVKPLEAILQGLTGVEHTYGVAMDSLGVVSVQFFVGENKEDALVKLYDRIMSNLDRMPPGTRQPLVKPVDVDDVPILTISLASNRMDDRQLRRIATDALEHLRRADGVSASFIHGGRARRINVDLDLERMRRYNVTLLDIRRVLEATNVDIPSGTLVSGNTVSTVAAGGFLRSAEDVGNLVVALQQHRPVYLRQVATIVDGPGEIERVHRIGFGPAHTGARLPDLETNAVVIALAKRQGTNAVRVADAALAELEALKGTVIPDSVAVNVTRNDGERANAAVDFLMQKLAIAIATVVLLLVIFLGWRAASIVTITIPLILFITLVVGMLAGQSINRITLFALILSLGLLVDDSIVVIENIFRHYAQKGADRLKSAVAAVNEIGHPTNLATFTVILAFLPMLWVTGMMGPYMRPIPFNVPVAMITSLFIAYTVAPWLAYRWLRVTGGPHAAEAHEHAPGWLERGYGAALAGLLASRLARNGFFAAVAVLMAAVLAMPAFDLVLFRMLPKNDTNTFNITVDLPEGTALEETDRVARLVGDVVRAHPQVWSYETTVGESGVIDFNGLLRGAGLKRGPHVAEVRVNLRDKALRHASSIDIVLGLREPIARVAALTGANIKLVEDPPGPPVRATILAELYGPDYERLRAIAEELRREVYARTADVVDIDDSNAAATTEYRIDVNRERAALAGILPAQVAEALAAFLGGYDAGTVHLEEEKEPVAIRFQIPQSDRVEPSDLRKIFFVNPQGARVPITEIAEIRKTTAGQPIHHKDQRPVVYVTGELARTSQVYAVLDMWNYLRKQPLPSGVTLTQYFMADPDTQGYALRWDGEMRLTLDVFRDLGAAFAVAIVLIYLVLVGYYRSFAIPLIVMGAIPLTVVGVLPGHAIMGQHFTATSMIGVIALAGIVVRNSLLLIDFILEHERAGQPVKEAVLAAGRTRLRPILLTALAIILGTAIIITDPVFGGLAISLIFGTFASTALTLFVIPLIYFLYARRQGAAA</sequence>
<keyword evidence="1" id="KW-1133">Transmembrane helix</keyword>
<dbReference type="AlphaFoldDB" id="A0A1B4UZS9"/>
<feature type="transmembrane region" description="Helical" evidence="1">
    <location>
        <begin position="25"/>
        <end position="42"/>
    </location>
</feature>
<reference evidence="2 3" key="1">
    <citation type="submission" date="2015-08" db="EMBL/GenBank/DDBJ databases">
        <title>Complete genome sequence of Sulfurifustis variabilis.</title>
        <authorList>
            <person name="Miura A."/>
            <person name="Kojima H."/>
            <person name="Fukui M."/>
        </authorList>
    </citation>
    <scope>NUCLEOTIDE SEQUENCE [LARGE SCALE GENOMIC DNA]</scope>
    <source>
        <strain evidence="3">skN76</strain>
    </source>
</reference>
<keyword evidence="1" id="KW-0812">Transmembrane</keyword>
<dbReference type="Gene3D" id="3.30.70.1320">
    <property type="entry name" value="Multidrug efflux transporter AcrB pore domain like"/>
    <property type="match status" value="1"/>
</dbReference>
<dbReference type="GO" id="GO:0005886">
    <property type="term" value="C:plasma membrane"/>
    <property type="evidence" value="ECO:0007669"/>
    <property type="project" value="TreeGrafter"/>
</dbReference>
<dbReference type="RefSeq" id="WP_096457179.1">
    <property type="nucleotide sequence ID" value="NZ_AP014936.1"/>
</dbReference>